<dbReference type="CDD" id="cd07814">
    <property type="entry name" value="SRPBCC_CalC_Aha1-like"/>
    <property type="match status" value="1"/>
</dbReference>
<evidence type="ECO:0000313" key="4">
    <source>
        <dbReference type="Proteomes" id="UP001596071"/>
    </source>
</evidence>
<dbReference type="RefSeq" id="WP_381447663.1">
    <property type="nucleotide sequence ID" value="NZ_JBHSNP010000029.1"/>
</dbReference>
<accession>A0ABW0U4J8</accession>
<evidence type="ECO:0000259" key="2">
    <source>
        <dbReference type="Pfam" id="PF08327"/>
    </source>
</evidence>
<dbReference type="SUPFAM" id="SSF55961">
    <property type="entry name" value="Bet v1-like"/>
    <property type="match status" value="1"/>
</dbReference>
<gene>
    <name evidence="3" type="ORF">ACFPTP_17935</name>
</gene>
<sequence length="138" mass="15608">MSTTQIRKNIVINAPIETVWPYVSTADGIGAWFMPSDMEPVEGKEFTLQAGPWGESPCKVTEIQPPNHFSFVWGKDWQVHFELKEVDGETELTFIHAGWEDGKQTEFGESHDIVRPRMSEGWDGLLAKLKNTIESTAK</sequence>
<dbReference type="InterPro" id="IPR013538">
    <property type="entry name" value="ASHA1/2-like_C"/>
</dbReference>
<organism evidence="3 4">
    <name type="scientific">Sporosarcina koreensis</name>
    <dbReference type="NCBI Taxonomy" id="334735"/>
    <lineage>
        <taxon>Bacteria</taxon>
        <taxon>Bacillati</taxon>
        <taxon>Bacillota</taxon>
        <taxon>Bacilli</taxon>
        <taxon>Bacillales</taxon>
        <taxon>Caryophanaceae</taxon>
        <taxon>Sporosarcina</taxon>
    </lineage>
</organism>
<dbReference type="InterPro" id="IPR023393">
    <property type="entry name" value="START-like_dom_sf"/>
</dbReference>
<dbReference type="EMBL" id="JBHSNP010000029">
    <property type="protein sequence ID" value="MFC5605124.1"/>
    <property type="molecule type" value="Genomic_DNA"/>
</dbReference>
<comment type="caution">
    <text evidence="3">The sequence shown here is derived from an EMBL/GenBank/DDBJ whole genome shotgun (WGS) entry which is preliminary data.</text>
</comment>
<reference evidence="4" key="1">
    <citation type="journal article" date="2019" name="Int. J. Syst. Evol. Microbiol.">
        <title>The Global Catalogue of Microorganisms (GCM) 10K type strain sequencing project: providing services to taxonomists for standard genome sequencing and annotation.</title>
        <authorList>
            <consortium name="The Broad Institute Genomics Platform"/>
            <consortium name="The Broad Institute Genome Sequencing Center for Infectious Disease"/>
            <person name="Wu L."/>
            <person name="Ma J."/>
        </authorList>
    </citation>
    <scope>NUCLEOTIDE SEQUENCE [LARGE SCALE GENOMIC DNA]</scope>
    <source>
        <strain evidence="4">KACC 11299</strain>
    </source>
</reference>
<comment type="similarity">
    <text evidence="1">Belongs to the AHA1 family.</text>
</comment>
<protein>
    <submittedName>
        <fullName evidence="3">SRPBCC domain-containing protein</fullName>
    </submittedName>
</protein>
<name>A0ABW0U4J8_9BACL</name>
<dbReference type="Pfam" id="PF08327">
    <property type="entry name" value="AHSA1"/>
    <property type="match status" value="1"/>
</dbReference>
<feature type="domain" description="Activator of Hsp90 ATPase homologue 1/2-like C-terminal" evidence="2">
    <location>
        <begin position="13"/>
        <end position="134"/>
    </location>
</feature>
<dbReference type="Gene3D" id="3.30.530.20">
    <property type="match status" value="1"/>
</dbReference>
<evidence type="ECO:0000256" key="1">
    <source>
        <dbReference type="ARBA" id="ARBA00006817"/>
    </source>
</evidence>
<keyword evidence="4" id="KW-1185">Reference proteome</keyword>
<proteinExistence type="inferred from homology"/>
<evidence type="ECO:0000313" key="3">
    <source>
        <dbReference type="EMBL" id="MFC5605124.1"/>
    </source>
</evidence>
<dbReference type="Proteomes" id="UP001596071">
    <property type="component" value="Unassembled WGS sequence"/>
</dbReference>